<dbReference type="PROSITE" id="PS50837">
    <property type="entry name" value="NACHT"/>
    <property type="match status" value="1"/>
</dbReference>
<evidence type="ECO:0000256" key="2">
    <source>
        <dbReference type="ARBA" id="ARBA00022574"/>
    </source>
</evidence>
<accession>A0AAD6GWV4</accession>
<dbReference type="GO" id="GO:0003824">
    <property type="term" value="F:catalytic activity"/>
    <property type="evidence" value="ECO:0007669"/>
    <property type="project" value="InterPro"/>
</dbReference>
<evidence type="ECO:0000256" key="6">
    <source>
        <dbReference type="ARBA" id="ARBA00043913"/>
    </source>
</evidence>
<comment type="caution">
    <text evidence="9">The sequence shown here is derived from an EMBL/GenBank/DDBJ whole genome shotgun (WGS) entry which is preliminary data.</text>
</comment>
<evidence type="ECO:0000256" key="1">
    <source>
        <dbReference type="ARBA" id="ARBA00004570"/>
    </source>
</evidence>
<dbReference type="InterPro" id="IPR035994">
    <property type="entry name" value="Nucleoside_phosphorylase_sf"/>
</dbReference>
<dbReference type="Gene3D" id="3.40.50.1580">
    <property type="entry name" value="Nucleoside phosphorylase domain"/>
    <property type="match status" value="1"/>
</dbReference>
<organism evidence="9 10">
    <name type="scientific">Penicillium hordei</name>
    <dbReference type="NCBI Taxonomy" id="40994"/>
    <lineage>
        <taxon>Eukaryota</taxon>
        <taxon>Fungi</taxon>
        <taxon>Dikarya</taxon>
        <taxon>Ascomycota</taxon>
        <taxon>Pezizomycotina</taxon>
        <taxon>Eurotiomycetes</taxon>
        <taxon>Eurotiomycetidae</taxon>
        <taxon>Eurotiales</taxon>
        <taxon>Aspergillaceae</taxon>
        <taxon>Penicillium</taxon>
    </lineage>
</organism>
<dbReference type="InterPro" id="IPR000845">
    <property type="entry name" value="Nucleoside_phosphorylase_d"/>
</dbReference>
<feature type="repeat" description="WD" evidence="7">
    <location>
        <begin position="1372"/>
        <end position="1413"/>
    </location>
</feature>
<feature type="repeat" description="WD" evidence="7">
    <location>
        <begin position="1288"/>
        <end position="1329"/>
    </location>
</feature>
<feature type="repeat" description="WD" evidence="7">
    <location>
        <begin position="1123"/>
        <end position="1164"/>
    </location>
</feature>
<keyword evidence="10" id="KW-1185">Reference proteome</keyword>
<dbReference type="PROSITE" id="PS50294">
    <property type="entry name" value="WD_REPEATS_REGION"/>
    <property type="match status" value="12"/>
</dbReference>
<feature type="repeat" description="WD" evidence="7">
    <location>
        <begin position="1246"/>
        <end position="1287"/>
    </location>
</feature>
<keyword evidence="2 7" id="KW-0853">WD repeat</keyword>
<feature type="repeat" description="WD" evidence="7">
    <location>
        <begin position="913"/>
        <end position="954"/>
    </location>
</feature>
<dbReference type="Proteomes" id="UP001213799">
    <property type="component" value="Unassembled WGS sequence"/>
</dbReference>
<reference evidence="9" key="1">
    <citation type="journal article" date="2023" name="IMA Fungus">
        <title>Comparative genomic study of the Penicillium genus elucidates a diverse pangenome and 15 lateral gene transfer events.</title>
        <authorList>
            <person name="Petersen C."/>
            <person name="Sorensen T."/>
            <person name="Nielsen M.R."/>
            <person name="Sondergaard T.E."/>
            <person name="Sorensen J.L."/>
            <person name="Fitzpatrick D.A."/>
            <person name="Frisvad J.C."/>
            <person name="Nielsen K.L."/>
        </authorList>
    </citation>
    <scope>NUCLEOTIDE SEQUENCE</scope>
    <source>
        <strain evidence="9">IBT 12815</strain>
    </source>
</reference>
<dbReference type="Gene3D" id="2.130.10.10">
    <property type="entry name" value="YVTN repeat-like/Quinoprotein amine dehydrogenase"/>
    <property type="match status" value="6"/>
</dbReference>
<dbReference type="InterPro" id="IPR056884">
    <property type="entry name" value="NPHP3-like_N"/>
</dbReference>
<feature type="repeat" description="WD" evidence="7">
    <location>
        <begin position="1039"/>
        <end position="1080"/>
    </location>
</feature>
<dbReference type="InterPro" id="IPR007111">
    <property type="entry name" value="NACHT_NTPase"/>
</dbReference>
<comment type="similarity">
    <text evidence="4">Belongs to the WD repeat MDV1/CAF4 family.</text>
</comment>
<dbReference type="InterPro" id="IPR020472">
    <property type="entry name" value="WD40_PAC1"/>
</dbReference>
<dbReference type="GO" id="GO:0035097">
    <property type="term" value="C:histone methyltransferase complex"/>
    <property type="evidence" value="ECO:0007669"/>
    <property type="project" value="UniProtKB-ARBA"/>
</dbReference>
<evidence type="ECO:0000256" key="5">
    <source>
        <dbReference type="ARBA" id="ARBA00039789"/>
    </source>
</evidence>
<sequence>MTSFKHADYTIGWICALPLEVAAARVMLDKIHNPLPQPSSDSNAYVLGELNGHCIVVACLPTGVYGTVSAATVVSYLRSTFTRIEFGLMVGIGGGVPRRSDDIRLGDVVVCKPVGKHSGVIQYDYGKAVQGGQFTPTGSLNKPPQVLLTHMAQLEAKQITKREAVILRIVEKVLEENPDMKGRFSPPDQQTDLLFCSSYHHSHNENDCANCDKARLVHRQPRGTRAPYIHYGLIASGDQVMKDSETRDRLAEQHGILCFEMEAAGLMDGLPTLVIRGICDYCDSHKLKKWQGYAALTAAAYARVLLLGLPVSQNASSVVSPSAHRDDNLVNPPYLQALQCPDPFVVKNRLKESKDKLIFTAIEWIFQNPEYCLWQKGDDVRLLWIRGGAGKGKTMMTIGIVEQLSQDESSIVTYFFCQNADYELNSIEGIIKGLIQQLIRQRKELLELLQRRWDATHACFKENISSWRILWDIFLEMINHCMHQRVYVVVDALDECRNEGMAEFLRIIVRTGLDYSNVRWLLTSRPLDDADRELLTTTEQVGIGLELNSDHLEVAIKTYVRHKVGDLYPVHCYGQQMPQKLQSELLKRAEGTFLWVGLACKRLESDGSGERLPPGQALLAIQDLPPGLHPLYERMLQQILKGQAATVHACLRLLKVMMLVYRPLKRAEVFSVTGLSESEIKTDHIVDRCASFIKMRGTTIEFVHQSSRDFLAELPRLDSYDQYGHGDIALSCLAYMSTILVPNLVRLPLPNSGRRLKCLEERDSGDKDAVLETLDYAATLWVEHLEAAKHTTLLGSALDDRGEVMMFIRLKFPEWLECLSLLDRLPRAIISLGILARTAENPSLQALVYDANRLLMRHYQTISTWPLQIYSSVIVFSPERCLVRDKYNLRKAFKWLRRIPQVERIWDPLLQTLEGHSGHVTAVAFSPDGKRIVSASVDTTIRLWDVSTGNCIKILEGHLGWVEAVTYSPDGKQIASASMDKTIRLWDASIGDHLRTLEGHLDGVSAVAFSPDSKQLASASIDETIRLWDASIGDHLRTLEGHSKGVLAIAFSPEGKNIASASFDTTVRLWDASIGNYQKALEGHSGHVTTVAFSPDGKRIFSASVDTTIRLWDVGTGVCLKILEGHIGRVWSISLSPDGRQIASSSGDKTIRLWDTTTGDHQKTLESHSDGVVAAAFSPDGKKIASASFDTTVRLWDASIGGHQKAPGGHLVPAKAVLSSPDSKQIASASLHGEYGPCAPGFLKAFGGHSNLGWAVVFSPDGRKIASTSTDTSVRLWDPSTGNHQKTLHGHLDWVKAIAFSPDSRQIASASDDKTVRLWDIRTGSHLKTLEGHLDYIEAIAFSPDGKQIVSASDDTTVRLWDTRTGSHLKTLEGHSGRVWAVAFSPDSKQIASASDDTTVRLWDTRTGSHLKTLEGHSETVWAVAFSPDGKQIASASNKGIKLWDVDASLRSVRLFGRSLGALRKFRELRHDIEMPNPVTALSFSEDGQFVSTNLGVIKLGDTDFNGGLSVKHGWICYGMAPVLRLQTGLTPRCYDVRGETIAIVFTCGLLLCFEFDCGMLNQLYNSCYEQ</sequence>
<feature type="repeat" description="WD" evidence="7">
    <location>
        <begin position="997"/>
        <end position="1038"/>
    </location>
</feature>
<dbReference type="PANTHER" id="PTHR22847">
    <property type="entry name" value="WD40 REPEAT PROTEIN"/>
    <property type="match status" value="1"/>
</dbReference>
<dbReference type="EMBL" id="JAQJAE010000005">
    <property type="protein sequence ID" value="KAJ5592185.1"/>
    <property type="molecule type" value="Genomic_DNA"/>
</dbReference>
<dbReference type="InterPro" id="IPR027417">
    <property type="entry name" value="P-loop_NTPase"/>
</dbReference>
<dbReference type="GO" id="GO:0009116">
    <property type="term" value="P:nucleoside metabolic process"/>
    <property type="evidence" value="ECO:0007669"/>
    <property type="project" value="InterPro"/>
</dbReference>
<evidence type="ECO:0000256" key="7">
    <source>
        <dbReference type="PROSITE-ProRule" id="PRU00221"/>
    </source>
</evidence>
<dbReference type="PRINTS" id="PR00320">
    <property type="entry name" value="GPROTEINBRPT"/>
</dbReference>
<dbReference type="InterPro" id="IPR015943">
    <property type="entry name" value="WD40/YVTN_repeat-like_dom_sf"/>
</dbReference>
<reference evidence="9" key="2">
    <citation type="submission" date="2023-01" db="EMBL/GenBank/DDBJ databases">
        <authorList>
            <person name="Petersen C."/>
        </authorList>
    </citation>
    <scope>NUCLEOTIDE SEQUENCE</scope>
    <source>
        <strain evidence="9">IBT 12815</strain>
    </source>
</reference>
<dbReference type="GeneID" id="81590385"/>
<feature type="repeat" description="WD" evidence="7">
    <location>
        <begin position="1081"/>
        <end position="1122"/>
    </location>
</feature>
<dbReference type="Pfam" id="PF24883">
    <property type="entry name" value="NPHP3_N"/>
    <property type="match status" value="1"/>
</dbReference>
<keyword evidence="3" id="KW-0677">Repeat</keyword>
<comment type="function">
    <text evidence="6">Involved in mitochondrial fission. Acts as an adapter protein required to form mitochondrial fission complexes. Formation of these complexes is required to promote constriction and fission of the mitochondrial compartment at a late step in mitochondrial division.</text>
</comment>
<feature type="repeat" description="WD" evidence="7">
    <location>
        <begin position="1330"/>
        <end position="1371"/>
    </location>
</feature>
<name>A0AAD6GWV4_9EURO</name>
<protein>
    <recommendedName>
        <fullName evidence="5">Mitochondrial division protein 1</fullName>
    </recommendedName>
</protein>
<gene>
    <name evidence="9" type="ORF">N7537_009089</name>
</gene>
<comment type="subcellular location">
    <subcellularLocation>
        <location evidence="1">Mitochondrion outer membrane</location>
        <topology evidence="1">Peripheral membrane protein</topology>
        <orientation evidence="1">Cytoplasmic side</orientation>
    </subcellularLocation>
</comment>
<evidence type="ECO:0000256" key="4">
    <source>
        <dbReference type="ARBA" id="ARBA00038415"/>
    </source>
</evidence>
<dbReference type="SMART" id="SM00320">
    <property type="entry name" value="WD40"/>
    <property type="match status" value="13"/>
</dbReference>
<feature type="repeat" description="WD" evidence="7">
    <location>
        <begin position="1414"/>
        <end position="1447"/>
    </location>
</feature>
<dbReference type="GO" id="GO:0005741">
    <property type="term" value="C:mitochondrial outer membrane"/>
    <property type="evidence" value="ECO:0007669"/>
    <property type="project" value="UniProtKB-SubCell"/>
</dbReference>
<evidence type="ECO:0000313" key="10">
    <source>
        <dbReference type="Proteomes" id="UP001213799"/>
    </source>
</evidence>
<dbReference type="PANTHER" id="PTHR22847:SF637">
    <property type="entry name" value="WD REPEAT DOMAIN 5B"/>
    <property type="match status" value="1"/>
</dbReference>
<feature type="repeat" description="WD" evidence="7">
    <location>
        <begin position="1165"/>
        <end position="1197"/>
    </location>
</feature>
<feature type="domain" description="NACHT" evidence="8">
    <location>
        <begin position="381"/>
        <end position="526"/>
    </location>
</feature>
<dbReference type="RefSeq" id="XP_056748811.1">
    <property type="nucleotide sequence ID" value="XM_056900143.1"/>
</dbReference>
<dbReference type="PROSITE" id="PS50082">
    <property type="entry name" value="WD_REPEATS_2"/>
    <property type="match status" value="12"/>
</dbReference>
<dbReference type="SUPFAM" id="SSF52540">
    <property type="entry name" value="P-loop containing nucleoside triphosphate hydrolases"/>
    <property type="match status" value="1"/>
</dbReference>
<dbReference type="CDD" id="cd00200">
    <property type="entry name" value="WD40"/>
    <property type="match status" value="2"/>
</dbReference>
<dbReference type="Pfam" id="PF01048">
    <property type="entry name" value="PNP_UDP_1"/>
    <property type="match status" value="1"/>
</dbReference>
<dbReference type="InterPro" id="IPR036322">
    <property type="entry name" value="WD40_repeat_dom_sf"/>
</dbReference>
<dbReference type="FunFam" id="2.130.10.10:FF:000228">
    <property type="entry name" value="COMPASS-like H3K4 histone methylase component WDR5A"/>
    <property type="match status" value="1"/>
</dbReference>
<evidence type="ECO:0000256" key="3">
    <source>
        <dbReference type="ARBA" id="ARBA00022737"/>
    </source>
</evidence>
<dbReference type="InterPro" id="IPR019775">
    <property type="entry name" value="WD40_repeat_CS"/>
</dbReference>
<dbReference type="SUPFAM" id="SSF53167">
    <property type="entry name" value="Purine and uridine phosphorylases"/>
    <property type="match status" value="1"/>
</dbReference>
<dbReference type="Pfam" id="PF00400">
    <property type="entry name" value="WD40"/>
    <property type="match status" value="12"/>
</dbReference>
<proteinExistence type="inferred from homology"/>
<evidence type="ECO:0000259" key="8">
    <source>
        <dbReference type="PROSITE" id="PS50837"/>
    </source>
</evidence>
<dbReference type="InterPro" id="IPR001680">
    <property type="entry name" value="WD40_rpt"/>
</dbReference>
<dbReference type="PROSITE" id="PS00678">
    <property type="entry name" value="WD_REPEATS_1"/>
    <property type="match status" value="6"/>
</dbReference>
<evidence type="ECO:0000313" key="9">
    <source>
        <dbReference type="EMBL" id="KAJ5592185.1"/>
    </source>
</evidence>
<dbReference type="Gene3D" id="3.40.50.300">
    <property type="entry name" value="P-loop containing nucleotide triphosphate hydrolases"/>
    <property type="match status" value="1"/>
</dbReference>
<feature type="repeat" description="WD" evidence="7">
    <location>
        <begin position="955"/>
        <end position="996"/>
    </location>
</feature>
<dbReference type="SUPFAM" id="SSF50978">
    <property type="entry name" value="WD40 repeat-like"/>
    <property type="match status" value="2"/>
</dbReference>